<proteinExistence type="predicted"/>
<dbReference type="SUPFAM" id="SSF53927">
    <property type="entry name" value="Cytidine deaminase-like"/>
    <property type="match status" value="1"/>
</dbReference>
<reference evidence="3 4" key="1">
    <citation type="submission" date="2023-03" db="EMBL/GenBank/DDBJ databases">
        <title>Genome insight into feeding habits of ladybird beetles.</title>
        <authorList>
            <person name="Li H.-S."/>
            <person name="Huang Y.-H."/>
            <person name="Pang H."/>
        </authorList>
    </citation>
    <scope>NUCLEOTIDE SEQUENCE [LARGE SCALE GENOMIC DNA]</scope>
    <source>
        <strain evidence="3">SYSU_2023b</strain>
        <tissue evidence="3">Whole body</tissue>
    </source>
</reference>
<keyword evidence="4" id="KW-1185">Reference proteome</keyword>
<dbReference type="GO" id="GO:0005737">
    <property type="term" value="C:cytoplasm"/>
    <property type="evidence" value="ECO:0007669"/>
    <property type="project" value="TreeGrafter"/>
</dbReference>
<dbReference type="GO" id="GO:0005634">
    <property type="term" value="C:nucleus"/>
    <property type="evidence" value="ECO:0007669"/>
    <property type="project" value="TreeGrafter"/>
</dbReference>
<accession>A0AAW1TUE4</accession>
<dbReference type="Gene3D" id="3.40.140.10">
    <property type="entry name" value="Cytidine Deaminase, domain 2"/>
    <property type="match status" value="1"/>
</dbReference>
<dbReference type="GO" id="GO:0052717">
    <property type="term" value="F:tRNA-specific adenosine-34 deaminase activity"/>
    <property type="evidence" value="ECO:0007669"/>
    <property type="project" value="TreeGrafter"/>
</dbReference>
<evidence type="ECO:0000313" key="3">
    <source>
        <dbReference type="EMBL" id="KAK9873908.1"/>
    </source>
</evidence>
<dbReference type="EMBL" id="JARQZJ010000031">
    <property type="protein sequence ID" value="KAK9873908.1"/>
    <property type="molecule type" value="Genomic_DNA"/>
</dbReference>
<dbReference type="AlphaFoldDB" id="A0AAW1TUE4"/>
<dbReference type="PANTHER" id="PTHR11079">
    <property type="entry name" value="CYTOSINE DEAMINASE FAMILY MEMBER"/>
    <property type="match status" value="1"/>
</dbReference>
<organism evidence="3 4">
    <name type="scientific">Henosepilachna vigintioctopunctata</name>
    <dbReference type="NCBI Taxonomy" id="420089"/>
    <lineage>
        <taxon>Eukaryota</taxon>
        <taxon>Metazoa</taxon>
        <taxon>Ecdysozoa</taxon>
        <taxon>Arthropoda</taxon>
        <taxon>Hexapoda</taxon>
        <taxon>Insecta</taxon>
        <taxon>Pterygota</taxon>
        <taxon>Neoptera</taxon>
        <taxon>Endopterygota</taxon>
        <taxon>Coleoptera</taxon>
        <taxon>Polyphaga</taxon>
        <taxon>Cucujiformia</taxon>
        <taxon>Coccinelloidea</taxon>
        <taxon>Coccinellidae</taxon>
        <taxon>Epilachninae</taxon>
        <taxon>Epilachnini</taxon>
        <taxon>Henosepilachna</taxon>
    </lineage>
</organism>
<name>A0AAW1TUE4_9CUCU</name>
<evidence type="ECO:0000256" key="1">
    <source>
        <dbReference type="ARBA" id="ARBA00022801"/>
    </source>
</evidence>
<dbReference type="Proteomes" id="UP001431783">
    <property type="component" value="Unassembled WGS sequence"/>
</dbReference>
<sequence length="207" mass="23521">MLNKVIHSDILQKKRKLDSSKEESTSPTCINGNIKTNYFSEYEQKYMEKAFELANEALQSNEVPVGCIFVYEDNIIAIGRNMVNETRNATRHAEMCCIDQVNDFCKKENLNFIAVFKETFVYVTVEPCIMCAAALYDLKVKSIIYGCKNDRFGGETVFNVADVLKPVTTRKGGYRADDAMNLLKLFYQGVNPSAPSSKLKRKFKETT</sequence>
<dbReference type="GO" id="GO:0002100">
    <property type="term" value="P:tRNA wobble adenosine to inosine editing"/>
    <property type="evidence" value="ECO:0007669"/>
    <property type="project" value="TreeGrafter"/>
</dbReference>
<dbReference type="InterPro" id="IPR016193">
    <property type="entry name" value="Cytidine_deaminase-like"/>
</dbReference>
<dbReference type="PROSITE" id="PS51747">
    <property type="entry name" value="CYT_DCMP_DEAMINASES_2"/>
    <property type="match status" value="1"/>
</dbReference>
<dbReference type="PANTHER" id="PTHR11079:SF149">
    <property type="entry name" value="TRNA-SPECIFIC ADENOSINE DEAMINASE 2"/>
    <property type="match status" value="1"/>
</dbReference>
<evidence type="ECO:0000259" key="2">
    <source>
        <dbReference type="PROSITE" id="PS51747"/>
    </source>
</evidence>
<dbReference type="Pfam" id="PF00383">
    <property type="entry name" value="dCMP_cyt_deam_1"/>
    <property type="match status" value="1"/>
</dbReference>
<protein>
    <recommendedName>
        <fullName evidence="2">CMP/dCMP-type deaminase domain-containing protein</fullName>
    </recommendedName>
</protein>
<gene>
    <name evidence="3" type="ORF">WA026_002260</name>
</gene>
<dbReference type="CDD" id="cd01285">
    <property type="entry name" value="nucleoside_deaminase"/>
    <property type="match status" value="1"/>
</dbReference>
<evidence type="ECO:0000313" key="4">
    <source>
        <dbReference type="Proteomes" id="UP001431783"/>
    </source>
</evidence>
<feature type="domain" description="CMP/dCMP-type deaminase" evidence="2">
    <location>
        <begin position="41"/>
        <end position="157"/>
    </location>
</feature>
<comment type="caution">
    <text evidence="3">The sequence shown here is derived from an EMBL/GenBank/DDBJ whole genome shotgun (WGS) entry which is preliminary data.</text>
</comment>
<dbReference type="InterPro" id="IPR002125">
    <property type="entry name" value="CMP_dCMP_dom"/>
</dbReference>
<keyword evidence="1" id="KW-0378">Hydrolase</keyword>